<dbReference type="Gene3D" id="3.40.50.450">
    <property type="match status" value="1"/>
</dbReference>
<accession>G2QVT9</accession>
<evidence type="ECO:0000313" key="1">
    <source>
        <dbReference type="EMBL" id="AEO63870.1"/>
    </source>
</evidence>
<dbReference type="AlphaFoldDB" id="G2QVT9"/>
<dbReference type="EMBL" id="CP003009">
    <property type="protein sequence ID" value="AEO63870.1"/>
    <property type="molecule type" value="Genomic_DNA"/>
</dbReference>
<proteinExistence type="predicted"/>
<dbReference type="InterPro" id="IPR039470">
    <property type="entry name" value="Nuc_deoxyri_tr2"/>
</dbReference>
<reference evidence="1 2" key="1">
    <citation type="journal article" date="2011" name="Nat. Biotechnol.">
        <title>Comparative genomic analysis of the thermophilic biomass-degrading fungi Myceliophthora thermophila and Thielavia terrestris.</title>
        <authorList>
            <person name="Berka R.M."/>
            <person name="Grigoriev I.V."/>
            <person name="Otillar R."/>
            <person name="Salamov A."/>
            <person name="Grimwood J."/>
            <person name="Reid I."/>
            <person name="Ishmael N."/>
            <person name="John T."/>
            <person name="Darmond C."/>
            <person name="Moisan M.-C."/>
            <person name="Henrissat B."/>
            <person name="Coutinho P.M."/>
            <person name="Lombard V."/>
            <person name="Natvig D.O."/>
            <person name="Lindquist E."/>
            <person name="Schmutz J."/>
            <person name="Lucas S."/>
            <person name="Harris P."/>
            <person name="Powlowski J."/>
            <person name="Bellemare A."/>
            <person name="Taylor D."/>
            <person name="Butler G."/>
            <person name="de Vries R.P."/>
            <person name="Allijn I.E."/>
            <person name="van den Brink J."/>
            <person name="Ushinsky S."/>
            <person name="Storms R."/>
            <person name="Powell A.J."/>
            <person name="Paulsen I.T."/>
            <person name="Elbourne L.D.H."/>
            <person name="Baker S.E."/>
            <person name="Magnuson J."/>
            <person name="LaBoissiere S."/>
            <person name="Clutterbuck A.J."/>
            <person name="Martinez D."/>
            <person name="Wogulis M."/>
            <person name="de Leon A.L."/>
            <person name="Rey M.W."/>
            <person name="Tsang A."/>
        </authorList>
    </citation>
    <scope>NUCLEOTIDE SEQUENCE [LARGE SCALE GENOMIC DNA]</scope>
    <source>
        <strain evidence="2">ATCC 38088 / NRRL 8126</strain>
    </source>
</reference>
<dbReference type="RefSeq" id="XP_003650206.1">
    <property type="nucleotide sequence ID" value="XM_003650158.1"/>
</dbReference>
<dbReference type="KEGG" id="ttt:THITE_2109464"/>
<keyword evidence="2" id="KW-1185">Reference proteome</keyword>
<gene>
    <name evidence="1" type="ORF">THITE_2109464</name>
</gene>
<protein>
    <recommendedName>
        <fullName evidence="3">Nucleoside 2-deoxyribosyltransferase-like protein</fullName>
    </recommendedName>
</protein>
<evidence type="ECO:0000313" key="2">
    <source>
        <dbReference type="Proteomes" id="UP000008181"/>
    </source>
</evidence>
<dbReference type="HOGENOM" id="CLU_109866_0_0_1"/>
<dbReference type="Pfam" id="PF15891">
    <property type="entry name" value="Nuc_deoxyri_tr2"/>
    <property type="match status" value="1"/>
</dbReference>
<organism evidence="1 2">
    <name type="scientific">Thermothielavioides terrestris (strain ATCC 38088 / NRRL 8126)</name>
    <name type="common">Thielavia terrestris</name>
    <dbReference type="NCBI Taxonomy" id="578455"/>
    <lineage>
        <taxon>Eukaryota</taxon>
        <taxon>Fungi</taxon>
        <taxon>Dikarya</taxon>
        <taxon>Ascomycota</taxon>
        <taxon>Pezizomycotina</taxon>
        <taxon>Sordariomycetes</taxon>
        <taxon>Sordariomycetidae</taxon>
        <taxon>Sordariales</taxon>
        <taxon>Chaetomiaceae</taxon>
        <taxon>Thermothielavioides</taxon>
        <taxon>Thermothielavioides terrestris</taxon>
    </lineage>
</organism>
<dbReference type="GeneID" id="11521616"/>
<dbReference type="Proteomes" id="UP000008181">
    <property type="component" value="Chromosome 1"/>
</dbReference>
<dbReference type="OrthoDB" id="2893324at2759"/>
<sequence length="173" mass="19281">MGDSQPRKAQVIRAPFRPIVTYRTSVFLAGTTSSSSGPDWRQTLTEAVSLLPVTLFNPLRPDWDSSWREDPEFEPFREQVQWELDMQEKADVVVVYFGPGTDAPISLLELGLCARAGKGVVACHKEYRKRGNVLMVCQRFGLDVVDNVDDLASTLVRKLEGLLGQAAQGRETL</sequence>
<dbReference type="eggNOG" id="ENOG502SJ1A">
    <property type="taxonomic scope" value="Eukaryota"/>
</dbReference>
<evidence type="ECO:0008006" key="3">
    <source>
        <dbReference type="Google" id="ProtNLM"/>
    </source>
</evidence>
<name>G2QVT9_THETT</name>